<protein>
    <recommendedName>
        <fullName evidence="2">Sorting nexin MVP1</fullName>
    </recommendedName>
</protein>
<keyword evidence="6" id="KW-1185">Reference proteome</keyword>
<feature type="region of interest" description="Disordered" evidence="3">
    <location>
        <begin position="1"/>
        <end position="89"/>
    </location>
</feature>
<dbReference type="SMART" id="SM00312">
    <property type="entry name" value="PX"/>
    <property type="match status" value="1"/>
</dbReference>
<sequence length="276" mass="31784">MDKYIQNPWDNDESNEKSTKKRTPSEIPSNLQSSIISTGTVHLPSTTGSSIFENSNDNLSPPPSADPWGTNNNDSKILNPNENVVSDTPTAKQDYEFDWELTSESIKVSISPIKKGVIYKYVNFAMDTKNGIILRRYNDFLWLSEVFLKKYPYRLIPILPPKKIGPDEAFLSQRCRGLQRFLNFIINHPTLKEDTVLKDIFLLMDDTDFQAYKKSNAVCTEEEFDFILDSEYSVPQNFELRVQSFQANLNILIDYHNDLANHIENIVRRNDESSID</sequence>
<comment type="caution">
    <text evidence="5">The sequence shown here is derived from an EMBL/GenBank/DDBJ whole genome shotgun (WGS) entry which is preliminary data.</text>
</comment>
<feature type="compositionally biased region" description="Polar residues" evidence="3">
    <location>
        <begin position="69"/>
        <end position="89"/>
    </location>
</feature>
<dbReference type="InterPro" id="IPR036871">
    <property type="entry name" value="PX_dom_sf"/>
</dbReference>
<dbReference type="AlphaFoldDB" id="A0AAD5Y3P0"/>
<evidence type="ECO:0000313" key="5">
    <source>
        <dbReference type="EMBL" id="KAJ3228076.1"/>
    </source>
</evidence>
<dbReference type="GO" id="GO:0031901">
    <property type="term" value="C:early endosome membrane"/>
    <property type="evidence" value="ECO:0007669"/>
    <property type="project" value="TreeGrafter"/>
</dbReference>
<dbReference type="Gene3D" id="3.30.1520.10">
    <property type="entry name" value="Phox-like domain"/>
    <property type="match status" value="1"/>
</dbReference>
<organism evidence="5 6">
    <name type="scientific">Clydaea vesicula</name>
    <dbReference type="NCBI Taxonomy" id="447962"/>
    <lineage>
        <taxon>Eukaryota</taxon>
        <taxon>Fungi</taxon>
        <taxon>Fungi incertae sedis</taxon>
        <taxon>Chytridiomycota</taxon>
        <taxon>Chytridiomycota incertae sedis</taxon>
        <taxon>Chytridiomycetes</taxon>
        <taxon>Lobulomycetales</taxon>
        <taxon>Lobulomycetaceae</taxon>
        <taxon>Clydaea</taxon>
    </lineage>
</organism>
<dbReference type="PANTHER" id="PTHR46571">
    <property type="entry name" value="SORTING NEXIN-8"/>
    <property type="match status" value="1"/>
</dbReference>
<dbReference type="Pfam" id="PF00787">
    <property type="entry name" value="PX"/>
    <property type="match status" value="1"/>
</dbReference>
<dbReference type="GO" id="GO:0034498">
    <property type="term" value="P:early endosome to Golgi transport"/>
    <property type="evidence" value="ECO:0007669"/>
    <property type="project" value="TreeGrafter"/>
</dbReference>
<gene>
    <name evidence="5" type="primary">MVP1</name>
    <name evidence="5" type="ORF">HK099_006701</name>
</gene>
<dbReference type="SUPFAM" id="SSF64268">
    <property type="entry name" value="PX domain"/>
    <property type="match status" value="1"/>
</dbReference>
<feature type="domain" description="PX" evidence="4">
    <location>
        <begin position="97"/>
        <end position="208"/>
    </location>
</feature>
<evidence type="ECO:0000256" key="1">
    <source>
        <dbReference type="ARBA" id="ARBA00004287"/>
    </source>
</evidence>
<comment type="subcellular location">
    <subcellularLocation>
        <location evidence="1">Membrane</location>
        <topology evidence="1">Peripheral membrane protein</topology>
        <orientation evidence="1">Cytoplasmic side</orientation>
    </subcellularLocation>
</comment>
<evidence type="ECO:0000256" key="2">
    <source>
        <dbReference type="ARBA" id="ARBA00014268"/>
    </source>
</evidence>
<dbReference type="PROSITE" id="PS50195">
    <property type="entry name" value="PX"/>
    <property type="match status" value="1"/>
</dbReference>
<accession>A0AAD5Y3P0</accession>
<proteinExistence type="predicted"/>
<evidence type="ECO:0000256" key="3">
    <source>
        <dbReference type="SAM" id="MobiDB-lite"/>
    </source>
</evidence>
<evidence type="ECO:0000313" key="6">
    <source>
        <dbReference type="Proteomes" id="UP001211065"/>
    </source>
</evidence>
<dbReference type="GO" id="GO:0035091">
    <property type="term" value="F:phosphatidylinositol binding"/>
    <property type="evidence" value="ECO:0007669"/>
    <property type="project" value="InterPro"/>
</dbReference>
<dbReference type="Proteomes" id="UP001211065">
    <property type="component" value="Unassembled WGS sequence"/>
</dbReference>
<dbReference type="GO" id="GO:0006886">
    <property type="term" value="P:intracellular protein transport"/>
    <property type="evidence" value="ECO:0007669"/>
    <property type="project" value="TreeGrafter"/>
</dbReference>
<dbReference type="PANTHER" id="PTHR46571:SF1">
    <property type="entry name" value="SORTING NEXIN-8"/>
    <property type="match status" value="1"/>
</dbReference>
<evidence type="ECO:0000259" key="4">
    <source>
        <dbReference type="PROSITE" id="PS50195"/>
    </source>
</evidence>
<name>A0AAD5Y3P0_9FUNG</name>
<dbReference type="InterPro" id="IPR001683">
    <property type="entry name" value="PX_dom"/>
</dbReference>
<reference evidence="5" key="1">
    <citation type="submission" date="2020-05" db="EMBL/GenBank/DDBJ databases">
        <title>Phylogenomic resolution of chytrid fungi.</title>
        <authorList>
            <person name="Stajich J.E."/>
            <person name="Amses K."/>
            <person name="Simmons R."/>
            <person name="Seto K."/>
            <person name="Myers J."/>
            <person name="Bonds A."/>
            <person name="Quandt C.A."/>
            <person name="Barry K."/>
            <person name="Liu P."/>
            <person name="Grigoriev I."/>
            <person name="Longcore J.E."/>
            <person name="James T.Y."/>
        </authorList>
    </citation>
    <scope>NUCLEOTIDE SEQUENCE</scope>
    <source>
        <strain evidence="5">JEL0476</strain>
    </source>
</reference>
<feature type="non-terminal residue" evidence="5">
    <location>
        <position position="1"/>
    </location>
</feature>
<dbReference type="EMBL" id="JADGJW010000006">
    <property type="protein sequence ID" value="KAJ3228076.1"/>
    <property type="molecule type" value="Genomic_DNA"/>
</dbReference>
<feature type="compositionally biased region" description="Polar residues" evidence="3">
    <location>
        <begin position="26"/>
        <end position="59"/>
    </location>
</feature>
<dbReference type="GO" id="GO:0005829">
    <property type="term" value="C:cytosol"/>
    <property type="evidence" value="ECO:0007669"/>
    <property type="project" value="GOC"/>
</dbReference>
<dbReference type="InterPro" id="IPR028662">
    <property type="entry name" value="SNX8/Mvp1"/>
</dbReference>